<evidence type="ECO:0000256" key="1">
    <source>
        <dbReference type="ARBA" id="ARBA00005104"/>
    </source>
</evidence>
<feature type="domain" description="Bacterial bifunctional deaminase-reductase C-terminal" evidence="4">
    <location>
        <begin position="34"/>
        <end position="214"/>
    </location>
</feature>
<dbReference type="InterPro" id="IPR050765">
    <property type="entry name" value="Riboflavin_Biosynth_HTPR"/>
</dbReference>
<sequence length="241" mass="25730">MRILLGPDGSPALGSELDDAQLREAYAAPPDRAWLRVNFVATLDGAVTGDDGRSGSINTEADGRVFRMLRDLADVVVVGAGTVRAEQYPVLRDEDPQAPPFVVVSHAGELPPTIAAMTSPPGSALLVTRAQADTAALGRARDVLGDEHVVIAGDEAVDLAIMRKQLEDRGFRDILSEGGPTLFGCMLEAGIVDEVDLSWAPRIVGGTHQRIVRAGDLTLDLDPTVLVEEDGTVMGRWFVRR</sequence>
<evidence type="ECO:0000256" key="3">
    <source>
        <dbReference type="ARBA" id="ARBA00023002"/>
    </source>
</evidence>
<dbReference type="Gene3D" id="3.40.430.10">
    <property type="entry name" value="Dihydrofolate Reductase, subunit A"/>
    <property type="match status" value="1"/>
</dbReference>
<keyword evidence="3" id="KW-0560">Oxidoreductase</keyword>
<dbReference type="GO" id="GO:0009231">
    <property type="term" value="P:riboflavin biosynthetic process"/>
    <property type="evidence" value="ECO:0007669"/>
    <property type="project" value="InterPro"/>
</dbReference>
<keyword evidence="2" id="KW-0521">NADP</keyword>
<gene>
    <name evidence="5" type="ORF">HJG52_03910</name>
</gene>
<evidence type="ECO:0000313" key="5">
    <source>
        <dbReference type="EMBL" id="NNM45148.1"/>
    </source>
</evidence>
<dbReference type="Pfam" id="PF01872">
    <property type="entry name" value="RibD_C"/>
    <property type="match status" value="1"/>
</dbReference>
<accession>A0A849HCK8</accession>
<dbReference type="GO" id="GO:0008703">
    <property type="term" value="F:5-amino-6-(5-phosphoribosylamino)uracil reductase activity"/>
    <property type="evidence" value="ECO:0007669"/>
    <property type="project" value="InterPro"/>
</dbReference>
<dbReference type="PANTHER" id="PTHR38011:SF7">
    <property type="entry name" value="2,5-DIAMINO-6-RIBOSYLAMINO-4(3H)-PYRIMIDINONE 5'-PHOSPHATE REDUCTASE"/>
    <property type="match status" value="1"/>
</dbReference>
<dbReference type="EMBL" id="JABEPQ010000001">
    <property type="protein sequence ID" value="NNM45148.1"/>
    <property type="molecule type" value="Genomic_DNA"/>
</dbReference>
<proteinExistence type="predicted"/>
<reference evidence="5 6" key="1">
    <citation type="submission" date="2020-04" db="EMBL/GenBank/DDBJ databases">
        <title>Knoellia sp. isolate from air conditioner.</title>
        <authorList>
            <person name="Chea S."/>
            <person name="Kim D.-U."/>
        </authorList>
    </citation>
    <scope>NUCLEOTIDE SEQUENCE [LARGE SCALE GENOMIC DNA]</scope>
    <source>
        <strain evidence="5 6">DB2414S</strain>
    </source>
</reference>
<keyword evidence="6" id="KW-1185">Reference proteome</keyword>
<evidence type="ECO:0000256" key="2">
    <source>
        <dbReference type="ARBA" id="ARBA00022857"/>
    </source>
</evidence>
<dbReference type="InterPro" id="IPR002734">
    <property type="entry name" value="RibDG_C"/>
</dbReference>
<organism evidence="5 6">
    <name type="scientific">Knoellia koreensis</name>
    <dbReference type="NCBI Taxonomy" id="2730921"/>
    <lineage>
        <taxon>Bacteria</taxon>
        <taxon>Bacillati</taxon>
        <taxon>Actinomycetota</taxon>
        <taxon>Actinomycetes</taxon>
        <taxon>Micrococcales</taxon>
        <taxon>Intrasporangiaceae</taxon>
        <taxon>Knoellia</taxon>
    </lineage>
</organism>
<comment type="caution">
    <text evidence="5">The sequence shown here is derived from an EMBL/GenBank/DDBJ whole genome shotgun (WGS) entry which is preliminary data.</text>
</comment>
<evidence type="ECO:0000313" key="6">
    <source>
        <dbReference type="Proteomes" id="UP000588586"/>
    </source>
</evidence>
<dbReference type="AlphaFoldDB" id="A0A849HCK8"/>
<dbReference type="RefSeq" id="WP_171242211.1">
    <property type="nucleotide sequence ID" value="NZ_JABEPQ010000001.1"/>
</dbReference>
<protein>
    <submittedName>
        <fullName evidence="5">Deaminase</fullName>
    </submittedName>
</protein>
<dbReference type="SUPFAM" id="SSF53597">
    <property type="entry name" value="Dihydrofolate reductase-like"/>
    <property type="match status" value="1"/>
</dbReference>
<comment type="pathway">
    <text evidence="1">Cofactor biosynthesis; riboflavin biosynthesis.</text>
</comment>
<dbReference type="PANTHER" id="PTHR38011">
    <property type="entry name" value="DIHYDROFOLATE REDUCTASE FAMILY PROTEIN (AFU_ORTHOLOGUE AFUA_8G06820)"/>
    <property type="match status" value="1"/>
</dbReference>
<dbReference type="InterPro" id="IPR024072">
    <property type="entry name" value="DHFR-like_dom_sf"/>
</dbReference>
<dbReference type="Proteomes" id="UP000588586">
    <property type="component" value="Unassembled WGS sequence"/>
</dbReference>
<name>A0A849HCK8_9MICO</name>
<evidence type="ECO:0000259" key="4">
    <source>
        <dbReference type="Pfam" id="PF01872"/>
    </source>
</evidence>